<keyword evidence="2" id="KW-1185">Reference proteome</keyword>
<dbReference type="InterPro" id="IPR032675">
    <property type="entry name" value="LRR_dom_sf"/>
</dbReference>
<name>A0AAD7FD75_9AGAR</name>
<sequence length="320" mass="36214">MASTTSAYPVLPLDLEREIFEFAAYSRPLSLPALMLVAWRVKGWLEPLQYRVLLFQSVFSPRTGQDGKRGYPFEDDEHFSRLKDTPVSLLRHSVRHLYLDSVPHEVQDLLMSSCESIENLWFYSATSGPSILRHIGPHSHLKRFHGYLSHLFGGAQQIDFTHPLFSRLTHLELHLDYSDDLDPSNYPVWIGLAGIPNLTHLSFGEGFLPVLPGVVERCTSLRVIVLLSMCTEPVVHPVARDVRFVQVERPKYTLDWHTGALGGVDYWARAEGMIVGRSAGASDDDCECSHRYFCAAGYDVLLQSRAFDLEHTLDFIGPVF</sequence>
<dbReference type="Proteomes" id="UP001221142">
    <property type="component" value="Unassembled WGS sequence"/>
</dbReference>
<accession>A0AAD7FD75</accession>
<dbReference type="SUPFAM" id="SSF52047">
    <property type="entry name" value="RNI-like"/>
    <property type="match status" value="1"/>
</dbReference>
<dbReference type="AlphaFoldDB" id="A0AAD7FD75"/>
<dbReference type="EMBL" id="JARKIF010000029">
    <property type="protein sequence ID" value="KAJ7613207.1"/>
    <property type="molecule type" value="Genomic_DNA"/>
</dbReference>
<dbReference type="Gene3D" id="3.80.10.10">
    <property type="entry name" value="Ribonuclease Inhibitor"/>
    <property type="match status" value="1"/>
</dbReference>
<proteinExistence type="predicted"/>
<evidence type="ECO:0000313" key="2">
    <source>
        <dbReference type="Proteomes" id="UP001221142"/>
    </source>
</evidence>
<organism evidence="1 2">
    <name type="scientific">Roridomyces roridus</name>
    <dbReference type="NCBI Taxonomy" id="1738132"/>
    <lineage>
        <taxon>Eukaryota</taxon>
        <taxon>Fungi</taxon>
        <taxon>Dikarya</taxon>
        <taxon>Basidiomycota</taxon>
        <taxon>Agaricomycotina</taxon>
        <taxon>Agaricomycetes</taxon>
        <taxon>Agaricomycetidae</taxon>
        <taxon>Agaricales</taxon>
        <taxon>Marasmiineae</taxon>
        <taxon>Mycenaceae</taxon>
        <taxon>Roridomyces</taxon>
    </lineage>
</organism>
<reference evidence="1" key="1">
    <citation type="submission" date="2023-03" db="EMBL/GenBank/DDBJ databases">
        <title>Massive genome expansion in bonnet fungi (Mycena s.s.) driven by repeated elements and novel gene families across ecological guilds.</title>
        <authorList>
            <consortium name="Lawrence Berkeley National Laboratory"/>
            <person name="Harder C.B."/>
            <person name="Miyauchi S."/>
            <person name="Viragh M."/>
            <person name="Kuo A."/>
            <person name="Thoen E."/>
            <person name="Andreopoulos B."/>
            <person name="Lu D."/>
            <person name="Skrede I."/>
            <person name="Drula E."/>
            <person name="Henrissat B."/>
            <person name="Morin E."/>
            <person name="Kohler A."/>
            <person name="Barry K."/>
            <person name="LaButti K."/>
            <person name="Morin E."/>
            <person name="Salamov A."/>
            <person name="Lipzen A."/>
            <person name="Mereny Z."/>
            <person name="Hegedus B."/>
            <person name="Baldrian P."/>
            <person name="Stursova M."/>
            <person name="Weitz H."/>
            <person name="Taylor A."/>
            <person name="Grigoriev I.V."/>
            <person name="Nagy L.G."/>
            <person name="Martin F."/>
            <person name="Kauserud H."/>
        </authorList>
    </citation>
    <scope>NUCLEOTIDE SEQUENCE</scope>
    <source>
        <strain evidence="1">9284</strain>
    </source>
</reference>
<comment type="caution">
    <text evidence="1">The sequence shown here is derived from an EMBL/GenBank/DDBJ whole genome shotgun (WGS) entry which is preliminary data.</text>
</comment>
<gene>
    <name evidence="1" type="ORF">FB45DRAFT_939145</name>
</gene>
<evidence type="ECO:0000313" key="1">
    <source>
        <dbReference type="EMBL" id="KAJ7613207.1"/>
    </source>
</evidence>
<protein>
    <submittedName>
        <fullName evidence="1">Uncharacterized protein</fullName>
    </submittedName>
</protein>